<organism evidence="3 4">
    <name type="scientific">Marinobacter halodurans</name>
    <dbReference type="NCBI Taxonomy" id="2528979"/>
    <lineage>
        <taxon>Bacteria</taxon>
        <taxon>Pseudomonadati</taxon>
        <taxon>Pseudomonadota</taxon>
        <taxon>Gammaproteobacteria</taxon>
        <taxon>Pseudomonadales</taxon>
        <taxon>Marinobacteraceae</taxon>
        <taxon>Marinobacter</taxon>
    </lineage>
</organism>
<dbReference type="PANTHER" id="PTHR13887:SF51">
    <property type="entry name" value="DSBA FAMILY PROTEIN"/>
    <property type="match status" value="1"/>
</dbReference>
<dbReference type="Proteomes" id="UP000313645">
    <property type="component" value="Unassembled WGS sequence"/>
</dbReference>
<sequence>MVNAHYIFDPMCGWCYGASSLIGQLDQIKGIHLQLHPGGMMQRTPISEDFRQHILASDQRIAELTGQVFGEDYLKKVAAGDPLILDSYITAQAIMATQHLGYSAVDMLEKIQRAHYQSGLPVSQPETLAELAGQLDIEVQAWSAAMDEAESKVEAEIQRTRNMMQRFNLGGFPSMLIEENGQWRNVTVSHFYRQPEQWRAFWEGMLEPGQSPA</sequence>
<evidence type="ECO:0000259" key="2">
    <source>
        <dbReference type="Pfam" id="PF01323"/>
    </source>
</evidence>
<dbReference type="Gene3D" id="3.40.30.10">
    <property type="entry name" value="Glutaredoxin"/>
    <property type="match status" value="1"/>
</dbReference>
<dbReference type="InterPro" id="IPR001853">
    <property type="entry name" value="DSBA-like_thioredoxin_dom"/>
</dbReference>
<keyword evidence="4" id="KW-1185">Reference proteome</keyword>
<dbReference type="RefSeq" id="WP_131480071.1">
    <property type="nucleotide sequence ID" value="NZ_SJDL01000007.1"/>
</dbReference>
<reference evidence="3 4" key="1">
    <citation type="submission" date="2019-02" db="EMBL/GenBank/DDBJ databases">
        <title>Marinobacter halodurans sp. nov., a marine bacterium isolated from sea tidal flat.</title>
        <authorList>
            <person name="Yoo Y."/>
            <person name="Lee D.W."/>
            <person name="Kim B.S."/>
            <person name="Kim J.-J."/>
        </authorList>
    </citation>
    <scope>NUCLEOTIDE SEQUENCE [LARGE SCALE GENOMIC DNA]</scope>
    <source>
        <strain evidence="3 4">YJ-S3-2</strain>
    </source>
</reference>
<feature type="domain" description="DSBA-like thioredoxin" evidence="2">
    <location>
        <begin position="8"/>
        <end position="180"/>
    </location>
</feature>
<evidence type="ECO:0000313" key="3">
    <source>
        <dbReference type="EMBL" id="TBW57607.1"/>
    </source>
</evidence>
<accession>A0ABY1ZMI8</accession>
<keyword evidence="1" id="KW-0175">Coiled coil</keyword>
<dbReference type="PANTHER" id="PTHR13887">
    <property type="entry name" value="GLUTATHIONE S-TRANSFERASE KAPPA"/>
    <property type="match status" value="1"/>
</dbReference>
<evidence type="ECO:0000313" key="4">
    <source>
        <dbReference type="Proteomes" id="UP000313645"/>
    </source>
</evidence>
<evidence type="ECO:0000256" key="1">
    <source>
        <dbReference type="SAM" id="Coils"/>
    </source>
</evidence>
<feature type="coiled-coil region" evidence="1">
    <location>
        <begin position="139"/>
        <end position="166"/>
    </location>
</feature>
<gene>
    <name evidence="3" type="ORF">EZI54_06070</name>
</gene>
<name>A0ABY1ZMI8_9GAMM</name>
<dbReference type="EMBL" id="SJDL01000007">
    <property type="protein sequence ID" value="TBW57607.1"/>
    <property type="molecule type" value="Genomic_DNA"/>
</dbReference>
<dbReference type="Pfam" id="PF01323">
    <property type="entry name" value="DSBA"/>
    <property type="match status" value="1"/>
</dbReference>
<proteinExistence type="predicted"/>
<dbReference type="InterPro" id="IPR036249">
    <property type="entry name" value="Thioredoxin-like_sf"/>
</dbReference>
<dbReference type="CDD" id="cd03025">
    <property type="entry name" value="DsbA_FrnE_like"/>
    <property type="match status" value="1"/>
</dbReference>
<dbReference type="SUPFAM" id="SSF52833">
    <property type="entry name" value="Thioredoxin-like"/>
    <property type="match status" value="1"/>
</dbReference>
<comment type="caution">
    <text evidence="3">The sequence shown here is derived from an EMBL/GenBank/DDBJ whole genome shotgun (WGS) entry which is preliminary data.</text>
</comment>
<protein>
    <submittedName>
        <fullName evidence="3">DsbA family protein</fullName>
    </submittedName>
</protein>